<dbReference type="SUPFAM" id="SSF48576">
    <property type="entry name" value="Terpenoid synthases"/>
    <property type="match status" value="1"/>
</dbReference>
<keyword evidence="3 6" id="KW-0808">Transferase</keyword>
<evidence type="ECO:0000256" key="1">
    <source>
        <dbReference type="ARBA" id="ARBA00001946"/>
    </source>
</evidence>
<evidence type="ECO:0000256" key="3">
    <source>
        <dbReference type="ARBA" id="ARBA00022679"/>
    </source>
</evidence>
<dbReference type="Proteomes" id="UP000885830">
    <property type="component" value="Unassembled WGS sequence"/>
</dbReference>
<dbReference type="InterPro" id="IPR000092">
    <property type="entry name" value="Polyprenyl_synt"/>
</dbReference>
<dbReference type="InterPro" id="IPR033749">
    <property type="entry name" value="Polyprenyl_synt_CS"/>
</dbReference>
<accession>A0A7C5QQF9</accession>
<evidence type="ECO:0000256" key="2">
    <source>
        <dbReference type="ARBA" id="ARBA00006706"/>
    </source>
</evidence>
<evidence type="ECO:0000313" key="7">
    <source>
        <dbReference type="EMBL" id="HHL43741.1"/>
    </source>
</evidence>
<proteinExistence type="inferred from homology"/>
<keyword evidence="4" id="KW-0479">Metal-binding</keyword>
<dbReference type="PROSITE" id="PS00723">
    <property type="entry name" value="POLYPRENYL_SYNTHASE_1"/>
    <property type="match status" value="1"/>
</dbReference>
<evidence type="ECO:0000256" key="5">
    <source>
        <dbReference type="ARBA" id="ARBA00022842"/>
    </source>
</evidence>
<comment type="similarity">
    <text evidence="2 6">Belongs to the FPP/GGPP synthase family.</text>
</comment>
<dbReference type="InterPro" id="IPR008949">
    <property type="entry name" value="Isoprenoid_synthase_dom_sf"/>
</dbReference>
<dbReference type="PROSITE" id="PS00444">
    <property type="entry name" value="POLYPRENYL_SYNTHASE_2"/>
    <property type="match status" value="1"/>
</dbReference>
<reference evidence="7" key="1">
    <citation type="journal article" date="2020" name="mSystems">
        <title>Genome- and Community-Level Interaction Insights into Carbon Utilization and Element Cycling Functions of Hydrothermarchaeota in Hydrothermal Sediment.</title>
        <authorList>
            <person name="Zhou Z."/>
            <person name="Liu Y."/>
            <person name="Xu W."/>
            <person name="Pan J."/>
            <person name="Luo Z.H."/>
            <person name="Li M."/>
        </authorList>
    </citation>
    <scope>NUCLEOTIDE SEQUENCE [LARGE SCALE GENOMIC DNA]</scope>
    <source>
        <strain evidence="7">HyVt-485</strain>
    </source>
</reference>
<sequence>RMQSPVGMIPDLAEHLVGAGGKRLRPLLTIASAHLCDYQGTNHHKLAAAVEFIHSATLLHDDVVDDSDKRRGKTTANLIWGNAPSILVGDFLFARSFNLMVEAGSLEALGVLSEASSIIAEGEVQQLASLRDVEMSEDTYISVIGAKTAALFAAATEVSAVLAKRPQAERTALKTYGQELGIAFQLVDDMLDYNGNSTRLGKAVGDDFREGKMTLPVIHAYQSAKAAGRQTEIDFWNRVISKHEQNEVDLDTALRLLDKYGSLEATLSAANTHVAAAQNALQIFACSEWKTALTRLADFVTQRLY</sequence>
<evidence type="ECO:0000256" key="4">
    <source>
        <dbReference type="ARBA" id="ARBA00022723"/>
    </source>
</evidence>
<feature type="non-terminal residue" evidence="7">
    <location>
        <position position="1"/>
    </location>
</feature>
<dbReference type="CDD" id="cd00685">
    <property type="entry name" value="Trans_IPPS_HT"/>
    <property type="match status" value="1"/>
</dbReference>
<dbReference type="GO" id="GO:0008299">
    <property type="term" value="P:isoprenoid biosynthetic process"/>
    <property type="evidence" value="ECO:0007669"/>
    <property type="project" value="InterPro"/>
</dbReference>
<dbReference type="Gene3D" id="1.10.600.10">
    <property type="entry name" value="Farnesyl Diphosphate Synthase"/>
    <property type="match status" value="1"/>
</dbReference>
<comment type="caution">
    <text evidence="7">The sequence shown here is derived from an EMBL/GenBank/DDBJ whole genome shotgun (WGS) entry which is preliminary data.</text>
</comment>
<dbReference type="Pfam" id="PF00348">
    <property type="entry name" value="polyprenyl_synt"/>
    <property type="match status" value="1"/>
</dbReference>
<name>A0A7C5QQF9_9PROT</name>
<dbReference type="AlphaFoldDB" id="A0A7C5QQF9"/>
<dbReference type="GO" id="GO:0046872">
    <property type="term" value="F:metal ion binding"/>
    <property type="evidence" value="ECO:0007669"/>
    <property type="project" value="UniProtKB-KW"/>
</dbReference>
<keyword evidence="5" id="KW-0460">Magnesium</keyword>
<dbReference type="PANTHER" id="PTHR12001">
    <property type="entry name" value="GERANYLGERANYL PYROPHOSPHATE SYNTHASE"/>
    <property type="match status" value="1"/>
</dbReference>
<dbReference type="EMBL" id="DRMJ01000471">
    <property type="protein sequence ID" value="HHL43741.1"/>
    <property type="molecule type" value="Genomic_DNA"/>
</dbReference>
<dbReference type="GO" id="GO:0004659">
    <property type="term" value="F:prenyltransferase activity"/>
    <property type="evidence" value="ECO:0007669"/>
    <property type="project" value="InterPro"/>
</dbReference>
<dbReference type="SFLD" id="SFLDS00005">
    <property type="entry name" value="Isoprenoid_Synthase_Type_I"/>
    <property type="match status" value="1"/>
</dbReference>
<gene>
    <name evidence="7" type="ORF">ENJ42_08990</name>
</gene>
<evidence type="ECO:0000256" key="6">
    <source>
        <dbReference type="RuleBase" id="RU004466"/>
    </source>
</evidence>
<comment type="cofactor">
    <cofactor evidence="1">
        <name>Mg(2+)</name>
        <dbReference type="ChEBI" id="CHEBI:18420"/>
    </cofactor>
</comment>
<protein>
    <submittedName>
        <fullName evidence="7">Polyprenyl synthetase family protein</fullName>
    </submittedName>
</protein>
<dbReference type="PANTHER" id="PTHR12001:SF69">
    <property type="entry name" value="ALL TRANS-POLYPRENYL-DIPHOSPHATE SYNTHASE PDSS1"/>
    <property type="match status" value="1"/>
</dbReference>
<organism evidence="7">
    <name type="scientific">Hellea balneolensis</name>
    <dbReference type="NCBI Taxonomy" id="287478"/>
    <lineage>
        <taxon>Bacteria</taxon>
        <taxon>Pseudomonadati</taxon>
        <taxon>Pseudomonadota</taxon>
        <taxon>Alphaproteobacteria</taxon>
        <taxon>Maricaulales</taxon>
        <taxon>Robiginitomaculaceae</taxon>
        <taxon>Hellea</taxon>
    </lineage>
</organism>